<evidence type="ECO:0000313" key="7">
    <source>
        <dbReference type="Proteomes" id="UP001418637"/>
    </source>
</evidence>
<reference evidence="6 7" key="1">
    <citation type="submission" date="2024-04" db="EMBL/GenBank/DDBJ databases">
        <title>A novel species isolated from cricket.</title>
        <authorList>
            <person name="Wang H.-C."/>
        </authorList>
    </citation>
    <scope>NUCLEOTIDE SEQUENCE [LARGE SCALE GENOMIC DNA]</scope>
    <source>
        <strain evidence="6 7">WL0021</strain>
    </source>
</reference>
<feature type="signal peptide" evidence="4">
    <location>
        <begin position="1"/>
        <end position="30"/>
    </location>
</feature>
<feature type="domain" description="SsuA/THI5-like" evidence="5">
    <location>
        <begin position="44"/>
        <end position="251"/>
    </location>
</feature>
<dbReference type="PANTHER" id="PTHR30024">
    <property type="entry name" value="ALIPHATIC SULFONATES-BINDING PROTEIN-RELATED"/>
    <property type="match status" value="1"/>
</dbReference>
<evidence type="ECO:0000259" key="5">
    <source>
        <dbReference type="Pfam" id="PF09084"/>
    </source>
</evidence>
<comment type="similarity">
    <text evidence="2">Belongs to the bacterial solute-binding protein SsuA/TauA family.</text>
</comment>
<evidence type="ECO:0000256" key="4">
    <source>
        <dbReference type="SAM" id="SignalP"/>
    </source>
</evidence>
<dbReference type="Gene3D" id="3.40.190.10">
    <property type="entry name" value="Periplasmic binding protein-like II"/>
    <property type="match status" value="2"/>
</dbReference>
<dbReference type="Proteomes" id="UP001418637">
    <property type="component" value="Unassembled WGS sequence"/>
</dbReference>
<comment type="caution">
    <text evidence="6">The sequence shown here is derived from an EMBL/GenBank/DDBJ whole genome shotgun (WGS) entry which is preliminary data.</text>
</comment>
<dbReference type="EMBL" id="JBBYXI010000001">
    <property type="protein sequence ID" value="MEN3929648.1"/>
    <property type="molecule type" value="Genomic_DNA"/>
</dbReference>
<dbReference type="Pfam" id="PF09084">
    <property type="entry name" value="NMT1"/>
    <property type="match status" value="1"/>
</dbReference>
<comment type="subcellular location">
    <subcellularLocation>
        <location evidence="1">Periplasm</location>
    </subcellularLocation>
</comment>
<dbReference type="RefSeq" id="WP_346335644.1">
    <property type="nucleotide sequence ID" value="NZ_JBBYXI010000001.1"/>
</dbReference>
<keyword evidence="3 4" id="KW-0732">Signal</keyword>
<dbReference type="SUPFAM" id="SSF53850">
    <property type="entry name" value="Periplasmic binding protein-like II"/>
    <property type="match status" value="1"/>
</dbReference>
<protein>
    <submittedName>
        <fullName evidence="6">ABC transporter substrate-binding protein</fullName>
    </submittedName>
</protein>
<evidence type="ECO:0000256" key="3">
    <source>
        <dbReference type="ARBA" id="ARBA00022729"/>
    </source>
</evidence>
<name>A0ABV0BGI7_9HYPH</name>
<gene>
    <name evidence="6" type="ORF">WJT86_01070</name>
</gene>
<evidence type="ECO:0000313" key="6">
    <source>
        <dbReference type="EMBL" id="MEN3929648.1"/>
    </source>
</evidence>
<dbReference type="PANTHER" id="PTHR30024:SF47">
    <property type="entry name" value="TAURINE-BINDING PERIPLASMIC PROTEIN"/>
    <property type="match status" value="1"/>
</dbReference>
<organism evidence="6 7">
    <name type="scientific">Hohaiivirga grylli</name>
    <dbReference type="NCBI Taxonomy" id="3133970"/>
    <lineage>
        <taxon>Bacteria</taxon>
        <taxon>Pseudomonadati</taxon>
        <taxon>Pseudomonadota</taxon>
        <taxon>Alphaproteobacteria</taxon>
        <taxon>Hyphomicrobiales</taxon>
        <taxon>Methylobacteriaceae</taxon>
        <taxon>Hohaiivirga</taxon>
    </lineage>
</organism>
<dbReference type="InterPro" id="IPR015168">
    <property type="entry name" value="SsuA/THI5"/>
</dbReference>
<evidence type="ECO:0000256" key="1">
    <source>
        <dbReference type="ARBA" id="ARBA00004418"/>
    </source>
</evidence>
<evidence type="ECO:0000256" key="2">
    <source>
        <dbReference type="ARBA" id="ARBA00010742"/>
    </source>
</evidence>
<feature type="chain" id="PRO_5046435249" evidence="4">
    <location>
        <begin position="31"/>
        <end position="346"/>
    </location>
</feature>
<proteinExistence type="inferred from homology"/>
<sequence>MKALQRLGVILSCAVMAVFAGFSATQTAKAETVKVGVLRYVSSGGLFLAVERGYFKAEGIEVELKFFEAAQPIAVAVVSGDTSFGVTALTGGFYNLAGKGALKIIGGQGMEKKGYEGNLIVASNEAFAKGLTDASKLAGKSVGISQIGSSFHYQIGQIAKAKGFKLSDVSLKPLQSLSNMMAAVKTSQVDAIIIAPHMAKALEKAGEGKIIGRVSDIDEYQYGGLFTSTQIIEKNPELVQKFFKAYQKGIIDYSKAFLTKDDSGKIVFNSDTDKAAEEIAKYVYPGEALTASVPKVKDSAFYLADRAGLDPENIKAQIDWMKENKLVDSSVDADKIIDLTFIKANP</sequence>
<accession>A0ABV0BGI7</accession>
<keyword evidence="7" id="KW-1185">Reference proteome</keyword>